<dbReference type="Proteomes" id="UP000252415">
    <property type="component" value="Unassembled WGS sequence"/>
</dbReference>
<comment type="caution">
    <text evidence="10">The sequence shown here is derived from an EMBL/GenBank/DDBJ whole genome shotgun (WGS) entry which is preliminary data.</text>
</comment>
<name>A0A368W1K3_9BACL</name>
<keyword evidence="6 9" id="KW-0326">Glycosidase</keyword>
<proteinExistence type="inferred from homology"/>
<dbReference type="OrthoDB" id="9795222at2"/>
<evidence type="ECO:0000256" key="9">
    <source>
        <dbReference type="RuleBase" id="RU361169"/>
    </source>
</evidence>
<evidence type="ECO:0000256" key="1">
    <source>
        <dbReference type="ARBA" id="ARBA00008834"/>
    </source>
</evidence>
<dbReference type="InterPro" id="IPR011050">
    <property type="entry name" value="Pectin_lyase_fold/virulence"/>
</dbReference>
<dbReference type="PANTHER" id="PTHR31736:SF9">
    <property type="entry name" value="ENDO-XYLOGALACTURONAN HYDROLASE A-RELATED"/>
    <property type="match status" value="1"/>
</dbReference>
<dbReference type="GO" id="GO:0004650">
    <property type="term" value="F:polygalacturonase activity"/>
    <property type="evidence" value="ECO:0007669"/>
    <property type="project" value="InterPro"/>
</dbReference>
<dbReference type="RefSeq" id="WP_114380083.1">
    <property type="nucleotide sequence ID" value="NZ_QPJD01000006.1"/>
</dbReference>
<comment type="function">
    <text evidence="8">Pectinolytic enzyme involved in the degradation of xylogalacturonan (xga), a galacturonan backbone heavily substituted with xylose, and which is one important component of the hairy regions of pectin. Activity requires a galacturonic acid backbone substituted with xylose.</text>
</comment>
<dbReference type="AlphaFoldDB" id="A0A368W1K3"/>
<evidence type="ECO:0000256" key="7">
    <source>
        <dbReference type="ARBA" id="ARBA00023326"/>
    </source>
</evidence>
<comment type="similarity">
    <text evidence="1 9">Belongs to the glycosyl hydrolase 28 family.</text>
</comment>
<dbReference type="InterPro" id="IPR012334">
    <property type="entry name" value="Pectin_lyas_fold"/>
</dbReference>
<dbReference type="SUPFAM" id="SSF51126">
    <property type="entry name" value="Pectin lyase-like"/>
    <property type="match status" value="1"/>
</dbReference>
<dbReference type="GO" id="GO:0000272">
    <property type="term" value="P:polysaccharide catabolic process"/>
    <property type="evidence" value="ECO:0007669"/>
    <property type="project" value="UniProtKB-KW"/>
</dbReference>
<accession>A0A368W1K3</accession>
<gene>
    <name evidence="10" type="ORF">DFP97_106181</name>
</gene>
<dbReference type="Pfam" id="PF00295">
    <property type="entry name" value="Glyco_hydro_28"/>
    <property type="match status" value="1"/>
</dbReference>
<protein>
    <submittedName>
        <fullName evidence="10">Glycosyl hydrolase family 28</fullName>
    </submittedName>
</protein>
<evidence type="ECO:0000313" key="11">
    <source>
        <dbReference type="Proteomes" id="UP000252415"/>
    </source>
</evidence>
<evidence type="ECO:0000256" key="5">
    <source>
        <dbReference type="ARBA" id="ARBA00023277"/>
    </source>
</evidence>
<dbReference type="InterPro" id="IPR035953">
    <property type="entry name" value="Dextranase_N-ter"/>
</dbReference>
<evidence type="ECO:0000256" key="2">
    <source>
        <dbReference type="ARBA" id="ARBA00022737"/>
    </source>
</evidence>
<keyword evidence="11" id="KW-1185">Reference proteome</keyword>
<dbReference type="PANTHER" id="PTHR31736">
    <property type="match status" value="1"/>
</dbReference>
<dbReference type="Gene3D" id="2.60.350.10">
    <property type="entry name" value="Dextranase, N-terminal"/>
    <property type="match status" value="1"/>
</dbReference>
<evidence type="ECO:0000256" key="8">
    <source>
        <dbReference type="ARBA" id="ARBA00037278"/>
    </source>
</evidence>
<reference evidence="10 11" key="1">
    <citation type="submission" date="2018-07" db="EMBL/GenBank/DDBJ databases">
        <title>Genomic Encyclopedia of Type Strains, Phase III (KMG-III): the genomes of soil and plant-associated and newly described type strains.</title>
        <authorList>
            <person name="Whitman W."/>
        </authorList>
    </citation>
    <scope>NUCLEOTIDE SEQUENCE [LARGE SCALE GENOMIC DNA]</scope>
    <source>
        <strain evidence="10 11">CECT 7506</strain>
    </source>
</reference>
<evidence type="ECO:0000256" key="3">
    <source>
        <dbReference type="ARBA" id="ARBA00022801"/>
    </source>
</evidence>
<dbReference type="EMBL" id="QPJD01000006">
    <property type="protein sequence ID" value="RCW48481.1"/>
    <property type="molecule type" value="Genomic_DNA"/>
</dbReference>
<sequence length="474" mass="53636">MTYVSNRLITYPDPEGAIGNSDYTVRVRQGQGEWRQLFSYNVKVDMHDVRDASMVYFDCAGAVEVEVIKNDGEIRDVAIRPSSAGIDGVVGGNRVTFTMDEPRKLSLEVNGDRFHNLHIFANPIEKDAPMQDDPGVLVVMPGKHQTEDLQRLITPEVSVIYFDTGIHVLEQPQFRLPSGVTVYVAGGSVVYGAFICDHVRDVTIRGRGIVYMSDFEKTTYYRAVEILFSEHIAVEGIIVIDPPHYTVKIGSSEHISIRNIKSFSTRGWSDGIDMMSSAHVDVDDVFLRTSDDCIAIYGSRWDYQGDTRDITVRNSILWADVAHPMNVGGHGNHDKGDVIENILFENIDVLEHHEPQPYYWGCFSINCGDNNTVRNVTYRNIRVEQFELGQLIDIRVLFNPKYNPCPGFRVENIYFENIAFNGICDNPSLIAGFDESKFVRGVKFRNLRINDRHILSPESGNIRIGDYAYDVKFT</sequence>
<keyword evidence="4" id="KW-0325">Glycoprotein</keyword>
<keyword evidence="2" id="KW-0677">Repeat</keyword>
<dbReference type="InterPro" id="IPR000743">
    <property type="entry name" value="Glyco_hydro_28"/>
</dbReference>
<organism evidence="10 11">
    <name type="scientific">Paenibacillus prosopidis</name>
    <dbReference type="NCBI Taxonomy" id="630520"/>
    <lineage>
        <taxon>Bacteria</taxon>
        <taxon>Bacillati</taxon>
        <taxon>Bacillota</taxon>
        <taxon>Bacilli</taxon>
        <taxon>Bacillales</taxon>
        <taxon>Paenibacillaceae</taxon>
        <taxon>Paenibacillus</taxon>
    </lineage>
</organism>
<evidence type="ECO:0000256" key="6">
    <source>
        <dbReference type="ARBA" id="ARBA00023295"/>
    </source>
</evidence>
<dbReference type="Gene3D" id="2.160.20.10">
    <property type="entry name" value="Single-stranded right-handed beta-helix, Pectin lyase-like"/>
    <property type="match status" value="1"/>
</dbReference>
<evidence type="ECO:0000256" key="4">
    <source>
        <dbReference type="ARBA" id="ARBA00023180"/>
    </source>
</evidence>
<keyword evidence="7" id="KW-0624">Polysaccharide degradation</keyword>
<evidence type="ECO:0000313" key="10">
    <source>
        <dbReference type="EMBL" id="RCW48481.1"/>
    </source>
</evidence>
<keyword evidence="5" id="KW-0119">Carbohydrate metabolism</keyword>
<keyword evidence="3 9" id="KW-0378">Hydrolase</keyword>